<reference evidence="12" key="2">
    <citation type="submission" date="2025-08" db="UniProtKB">
        <authorList>
            <consortium name="Ensembl"/>
        </authorList>
    </citation>
    <scope>IDENTIFICATION</scope>
</reference>
<evidence type="ECO:0000256" key="10">
    <source>
        <dbReference type="SAM" id="Phobius"/>
    </source>
</evidence>
<keyword evidence="8" id="KW-1015">Disulfide bond</keyword>
<keyword evidence="5" id="KW-0645">Protease</keyword>
<dbReference type="GO" id="GO:0035821">
    <property type="term" value="P:modulation of process of another organism"/>
    <property type="evidence" value="ECO:0007669"/>
    <property type="project" value="UniProtKB-ARBA"/>
</dbReference>
<dbReference type="Pfam" id="PF00089">
    <property type="entry name" value="Trypsin"/>
    <property type="match status" value="1"/>
</dbReference>
<dbReference type="GO" id="GO:0007340">
    <property type="term" value="P:acrosome reaction"/>
    <property type="evidence" value="ECO:0007669"/>
    <property type="project" value="TreeGrafter"/>
</dbReference>
<evidence type="ECO:0000256" key="4">
    <source>
        <dbReference type="ARBA" id="ARBA00017161"/>
    </source>
</evidence>
<dbReference type="InterPro" id="IPR009003">
    <property type="entry name" value="Peptidase_S1_PA"/>
</dbReference>
<evidence type="ECO:0000256" key="5">
    <source>
        <dbReference type="ARBA" id="ARBA00022670"/>
    </source>
</evidence>
<dbReference type="InterPro" id="IPR043504">
    <property type="entry name" value="Peptidase_S1_PA_chymotrypsin"/>
</dbReference>
<dbReference type="PANTHER" id="PTHR24252:SF8">
    <property type="entry name" value="ACROSIN"/>
    <property type="match status" value="1"/>
</dbReference>
<dbReference type="EC" id="3.4.21.10" evidence="3"/>
<dbReference type="PROSITE" id="PS50240">
    <property type="entry name" value="TRYPSIN_DOM"/>
    <property type="match status" value="1"/>
</dbReference>
<organism evidence="12 13">
    <name type="scientific">Podarcis muralis</name>
    <name type="common">Wall lizard</name>
    <name type="synonym">Lacerta muralis</name>
    <dbReference type="NCBI Taxonomy" id="64176"/>
    <lineage>
        <taxon>Eukaryota</taxon>
        <taxon>Metazoa</taxon>
        <taxon>Chordata</taxon>
        <taxon>Craniata</taxon>
        <taxon>Vertebrata</taxon>
        <taxon>Euteleostomi</taxon>
        <taxon>Lepidosauria</taxon>
        <taxon>Squamata</taxon>
        <taxon>Bifurcata</taxon>
        <taxon>Unidentata</taxon>
        <taxon>Episquamata</taxon>
        <taxon>Laterata</taxon>
        <taxon>Lacertibaenia</taxon>
        <taxon>Lacertidae</taxon>
        <taxon>Podarcis</taxon>
    </lineage>
</organism>
<dbReference type="InterPro" id="IPR033116">
    <property type="entry name" value="TRYPSIN_SER"/>
</dbReference>
<protein>
    <recommendedName>
        <fullName evidence="4">Acrosin</fullName>
        <ecNumber evidence="3">3.4.21.10</ecNumber>
    </recommendedName>
</protein>
<dbReference type="Ensembl" id="ENSPMRT00000023541.1">
    <property type="protein sequence ID" value="ENSPMRP00000022161.1"/>
    <property type="gene ID" value="ENSPMRG00000014414.1"/>
</dbReference>
<dbReference type="PROSITE" id="PS00135">
    <property type="entry name" value="TRYPSIN_SER"/>
    <property type="match status" value="1"/>
</dbReference>
<dbReference type="FunFam" id="2.40.10.10:FF:000068">
    <property type="entry name" value="transmembrane protease serine 2"/>
    <property type="match status" value="1"/>
</dbReference>
<keyword evidence="7" id="KW-0720">Serine protease</keyword>
<evidence type="ECO:0000313" key="13">
    <source>
        <dbReference type="Proteomes" id="UP000472272"/>
    </source>
</evidence>
<dbReference type="SUPFAM" id="SSF50494">
    <property type="entry name" value="Trypsin-like serine proteases"/>
    <property type="match status" value="1"/>
</dbReference>
<evidence type="ECO:0000256" key="2">
    <source>
        <dbReference type="ARBA" id="ARBA00009228"/>
    </source>
</evidence>
<keyword evidence="10" id="KW-1133">Transmembrane helix</keyword>
<feature type="domain" description="Peptidase S1" evidence="11">
    <location>
        <begin position="69"/>
        <end position="312"/>
    </location>
</feature>
<comment type="similarity">
    <text evidence="2">Belongs to the peptidase S1 family. Snake venom subfamily.</text>
</comment>
<evidence type="ECO:0000313" key="12">
    <source>
        <dbReference type="Ensembl" id="ENSPMRP00000022161.1"/>
    </source>
</evidence>
<dbReference type="Gene3D" id="2.40.10.10">
    <property type="entry name" value="Trypsin-like serine proteases"/>
    <property type="match status" value="2"/>
</dbReference>
<evidence type="ECO:0000256" key="6">
    <source>
        <dbReference type="ARBA" id="ARBA00022801"/>
    </source>
</evidence>
<keyword evidence="6" id="KW-0378">Hydrolase</keyword>
<proteinExistence type="inferred from homology"/>
<dbReference type="SMART" id="SM00020">
    <property type="entry name" value="Tryp_SPc"/>
    <property type="match status" value="1"/>
</dbReference>
<dbReference type="CDD" id="cd00190">
    <property type="entry name" value="Tryp_SPc"/>
    <property type="match status" value="1"/>
</dbReference>
<dbReference type="InterPro" id="IPR001254">
    <property type="entry name" value="Trypsin_dom"/>
</dbReference>
<feature type="region of interest" description="Disordered" evidence="9">
    <location>
        <begin position="383"/>
        <end position="432"/>
    </location>
</feature>
<name>A0A670JCQ0_PODMU</name>
<evidence type="ECO:0000256" key="8">
    <source>
        <dbReference type="ARBA" id="ARBA00023157"/>
    </source>
</evidence>
<evidence type="ECO:0000256" key="9">
    <source>
        <dbReference type="SAM" id="MobiDB-lite"/>
    </source>
</evidence>
<reference evidence="12 13" key="1">
    <citation type="journal article" date="2019" name="Proc. Natl. Acad. Sci. U.S.A.">
        <title>Regulatory changes in pterin and carotenoid genes underlie balanced color polymorphisms in the wall lizard.</title>
        <authorList>
            <person name="Andrade P."/>
            <person name="Pinho C."/>
            <person name="Perez I de Lanuza G."/>
            <person name="Afonso S."/>
            <person name="Brejcha J."/>
            <person name="Rubin C.J."/>
            <person name="Wallerman O."/>
            <person name="Pereira P."/>
            <person name="Sabatino S.J."/>
            <person name="Bellati A."/>
            <person name="Pellitteri-Rosa D."/>
            <person name="Bosakova Z."/>
            <person name="Bunikis I."/>
            <person name="Carretero M.A."/>
            <person name="Feiner N."/>
            <person name="Marsik P."/>
            <person name="Pauperio F."/>
            <person name="Salvi D."/>
            <person name="Soler L."/>
            <person name="While G.M."/>
            <person name="Uller T."/>
            <person name="Font E."/>
            <person name="Andersson L."/>
            <person name="Carneiro M."/>
        </authorList>
    </citation>
    <scope>NUCLEOTIDE SEQUENCE</scope>
</reference>
<sequence>MFYIFCKLPRVVRETQPDWWGINNKIIIVVTIIILILASYPGASVNINNICLGICGRRPMASSHKLMRIMGGSDVLPGTWPWMVSIQTKVRGNIYFPSCGGSLIGPQWVLSAVHCFQKPKDQYKLVLGSNRIKKLGPETEQRFIKRLVKHEKYDNQLNQGEVVFADIALLEMDEPVNCSDYIQPACLPDERMEVLTLGHCYVSGWGGLLPKGESNLVKRRRTGSPEVFEINSSPAPSLRIPTQNVCAGHEEGTISICRGDSGGPLMCREERSERYWVIGVASFGPVYCGTAKVPSVFISTQYYLDWIQRTSKLQLSVPTYTPLLAQTQATTTRKPRTLPTAARPRPHRPPWMRPPQWGVRPPPQVQTTRSSFPPWMRENYFWGNRRPGRRTRYRPQQSGPRMAPRSQFADPPGYYPGSEDYYDLLVPSGEQD</sequence>
<dbReference type="GO" id="GO:0005576">
    <property type="term" value="C:extracellular region"/>
    <property type="evidence" value="ECO:0007669"/>
    <property type="project" value="UniProtKB-ARBA"/>
</dbReference>
<dbReference type="GeneTree" id="ENSGT00940000162777"/>
<feature type="compositionally biased region" description="Low complexity" evidence="9">
    <location>
        <begin position="328"/>
        <end position="343"/>
    </location>
</feature>
<reference evidence="12" key="3">
    <citation type="submission" date="2025-09" db="UniProtKB">
        <authorList>
            <consortium name="Ensembl"/>
        </authorList>
    </citation>
    <scope>IDENTIFICATION</scope>
</reference>
<feature type="transmembrane region" description="Helical" evidence="10">
    <location>
        <begin position="26"/>
        <end position="43"/>
    </location>
</feature>
<evidence type="ECO:0000256" key="7">
    <source>
        <dbReference type="ARBA" id="ARBA00022825"/>
    </source>
</evidence>
<dbReference type="GO" id="GO:0004252">
    <property type="term" value="F:serine-type endopeptidase activity"/>
    <property type="evidence" value="ECO:0007669"/>
    <property type="project" value="InterPro"/>
</dbReference>
<dbReference type="InterPro" id="IPR001314">
    <property type="entry name" value="Peptidase_S1A"/>
</dbReference>
<dbReference type="Proteomes" id="UP000472272">
    <property type="component" value="Chromosome 10"/>
</dbReference>
<keyword evidence="13" id="KW-1185">Reference proteome</keyword>
<keyword evidence="10" id="KW-0472">Membrane</keyword>
<accession>A0A670JCQ0</accession>
<evidence type="ECO:0000256" key="3">
    <source>
        <dbReference type="ARBA" id="ARBA00012050"/>
    </source>
</evidence>
<dbReference type="AlphaFoldDB" id="A0A670JCQ0"/>
<evidence type="ECO:0000256" key="1">
    <source>
        <dbReference type="ARBA" id="ARBA00001656"/>
    </source>
</evidence>
<dbReference type="PANTHER" id="PTHR24252">
    <property type="entry name" value="ACROSIN-RELATED"/>
    <property type="match status" value="1"/>
</dbReference>
<keyword evidence="10" id="KW-0812">Transmembrane</keyword>
<evidence type="ECO:0000259" key="11">
    <source>
        <dbReference type="PROSITE" id="PS50240"/>
    </source>
</evidence>
<dbReference type="GO" id="GO:0006508">
    <property type="term" value="P:proteolysis"/>
    <property type="evidence" value="ECO:0007669"/>
    <property type="project" value="UniProtKB-KW"/>
</dbReference>
<feature type="region of interest" description="Disordered" evidence="9">
    <location>
        <begin position="328"/>
        <end position="371"/>
    </location>
</feature>
<dbReference type="PRINTS" id="PR00722">
    <property type="entry name" value="CHYMOTRYPSIN"/>
</dbReference>
<comment type="catalytic activity">
    <reaction evidence="1">
        <text>Preferential cleavage: Arg-|-Xaa, Lys-|-Xaa.</text>
        <dbReference type="EC" id="3.4.21.10"/>
    </reaction>
</comment>